<evidence type="ECO:0000256" key="4">
    <source>
        <dbReference type="ARBA" id="ARBA00023242"/>
    </source>
</evidence>
<feature type="domain" description="MH1" evidence="6">
    <location>
        <begin position="34"/>
        <end position="161"/>
    </location>
</feature>
<organism evidence="7 8">
    <name type="scientific">Steinernema hermaphroditum</name>
    <dbReference type="NCBI Taxonomy" id="289476"/>
    <lineage>
        <taxon>Eukaryota</taxon>
        <taxon>Metazoa</taxon>
        <taxon>Ecdysozoa</taxon>
        <taxon>Nematoda</taxon>
        <taxon>Chromadorea</taxon>
        <taxon>Rhabditida</taxon>
        <taxon>Tylenchina</taxon>
        <taxon>Panagrolaimomorpha</taxon>
        <taxon>Strongyloidoidea</taxon>
        <taxon>Steinernematidae</taxon>
        <taxon>Steinernema</taxon>
    </lineage>
</organism>
<dbReference type="GO" id="GO:0009653">
    <property type="term" value="P:anatomical structure morphogenesis"/>
    <property type="evidence" value="ECO:0007669"/>
    <property type="project" value="TreeGrafter"/>
</dbReference>
<evidence type="ECO:0000256" key="3">
    <source>
        <dbReference type="ARBA" id="ARBA00023163"/>
    </source>
</evidence>
<dbReference type="InterPro" id="IPR013790">
    <property type="entry name" value="Dwarfin"/>
</dbReference>
<evidence type="ECO:0000313" key="8">
    <source>
        <dbReference type="Proteomes" id="UP001175271"/>
    </source>
</evidence>
<dbReference type="SMART" id="SM00523">
    <property type="entry name" value="DWA"/>
    <property type="match status" value="1"/>
</dbReference>
<protein>
    <recommendedName>
        <fullName evidence="6">MH1 domain-containing protein</fullName>
    </recommendedName>
</protein>
<name>A0AA39HG99_9BILA</name>
<dbReference type="SUPFAM" id="SSF56366">
    <property type="entry name" value="SMAD MH1 domain"/>
    <property type="match status" value="1"/>
</dbReference>
<evidence type="ECO:0000313" key="7">
    <source>
        <dbReference type="EMBL" id="KAK0404970.1"/>
    </source>
</evidence>
<keyword evidence="4" id="KW-0539">Nucleus</keyword>
<dbReference type="Proteomes" id="UP001175271">
    <property type="component" value="Unassembled WGS sequence"/>
</dbReference>
<dbReference type="PANTHER" id="PTHR13703">
    <property type="entry name" value="SMAD"/>
    <property type="match status" value="1"/>
</dbReference>
<dbReference type="GO" id="GO:0071144">
    <property type="term" value="C:heteromeric SMAD protein complex"/>
    <property type="evidence" value="ECO:0007669"/>
    <property type="project" value="TreeGrafter"/>
</dbReference>
<dbReference type="GO" id="GO:0060395">
    <property type="term" value="P:SMAD protein signal transduction"/>
    <property type="evidence" value="ECO:0007669"/>
    <property type="project" value="TreeGrafter"/>
</dbReference>
<keyword evidence="3" id="KW-0804">Transcription</keyword>
<dbReference type="InterPro" id="IPR003619">
    <property type="entry name" value="MAD_homology1_Dwarfin-type"/>
</dbReference>
<evidence type="ECO:0000256" key="1">
    <source>
        <dbReference type="ARBA" id="ARBA00004123"/>
    </source>
</evidence>
<dbReference type="InterPro" id="IPR036578">
    <property type="entry name" value="SMAD_MH1_sf"/>
</dbReference>
<dbReference type="Gene3D" id="3.90.520.10">
    <property type="entry name" value="SMAD MH1 domain"/>
    <property type="match status" value="1"/>
</dbReference>
<comment type="caution">
    <text evidence="7">The sequence shown here is derived from an EMBL/GenBank/DDBJ whole genome shotgun (WGS) entry which is preliminary data.</text>
</comment>
<dbReference type="GO" id="GO:0000981">
    <property type="term" value="F:DNA-binding transcription factor activity, RNA polymerase II-specific"/>
    <property type="evidence" value="ECO:0007669"/>
    <property type="project" value="TreeGrafter"/>
</dbReference>
<dbReference type="EMBL" id="JAUCMV010000004">
    <property type="protein sequence ID" value="KAK0404970.1"/>
    <property type="molecule type" value="Genomic_DNA"/>
</dbReference>
<evidence type="ECO:0000256" key="2">
    <source>
        <dbReference type="ARBA" id="ARBA00023015"/>
    </source>
</evidence>
<dbReference type="GO" id="GO:0030154">
    <property type="term" value="P:cell differentiation"/>
    <property type="evidence" value="ECO:0007669"/>
    <property type="project" value="TreeGrafter"/>
</dbReference>
<dbReference type="GO" id="GO:0030509">
    <property type="term" value="P:BMP signaling pathway"/>
    <property type="evidence" value="ECO:0007669"/>
    <property type="project" value="TreeGrafter"/>
</dbReference>
<feature type="compositionally biased region" description="Basic and acidic residues" evidence="5">
    <location>
        <begin position="186"/>
        <end position="209"/>
    </location>
</feature>
<feature type="compositionally biased region" description="Basic and acidic residues" evidence="5">
    <location>
        <begin position="170"/>
        <end position="179"/>
    </location>
</feature>
<evidence type="ECO:0000256" key="5">
    <source>
        <dbReference type="SAM" id="MobiDB-lite"/>
    </source>
</evidence>
<dbReference type="InterPro" id="IPR013019">
    <property type="entry name" value="MAD_homology_MH1"/>
</dbReference>
<dbReference type="AlphaFoldDB" id="A0AA39HG99"/>
<dbReference type="PROSITE" id="PS51075">
    <property type="entry name" value="MH1"/>
    <property type="match status" value="1"/>
</dbReference>
<dbReference type="GO" id="GO:0000978">
    <property type="term" value="F:RNA polymerase II cis-regulatory region sequence-specific DNA binding"/>
    <property type="evidence" value="ECO:0007669"/>
    <property type="project" value="TreeGrafter"/>
</dbReference>
<comment type="subcellular location">
    <subcellularLocation>
        <location evidence="1">Nucleus</location>
    </subcellularLocation>
</comment>
<sequence length="280" mass="31965">MDLAAILEHHLEPEAAEQCVEEEKSPQTRSSPTREQWTVLAEKLYGYCVVPVTGFEKKAIYALVKRLRTRPWMIDELCAALESKGEVETACVAFPRTRDGRMQIGKGKYIPSFIYSRIFRFNDLARSELLPNNECLHSDGKLGMFCVNPFHYHKSQTTVPRRRVFLPLPKPKEEPHSETFESDGTSSDRTESIAQDEEKHSTEETCLDSRFDLESLEPREYQEPHCRKFSTDASCYYDPAKLVGTPFLNPYFDVTSGVEAPCPSPLSELDPPKMSSWSEV</sequence>
<gene>
    <name evidence="7" type="ORF">QR680_017731</name>
</gene>
<feature type="region of interest" description="Disordered" evidence="5">
    <location>
        <begin position="168"/>
        <end position="209"/>
    </location>
</feature>
<keyword evidence="2" id="KW-0805">Transcription regulation</keyword>
<reference evidence="7" key="1">
    <citation type="submission" date="2023-06" db="EMBL/GenBank/DDBJ databases">
        <title>Genomic analysis of the entomopathogenic nematode Steinernema hermaphroditum.</title>
        <authorList>
            <person name="Schwarz E.M."/>
            <person name="Heppert J.K."/>
            <person name="Baniya A."/>
            <person name="Schwartz H.T."/>
            <person name="Tan C.-H."/>
            <person name="Antoshechkin I."/>
            <person name="Sternberg P.W."/>
            <person name="Goodrich-Blair H."/>
            <person name="Dillman A.R."/>
        </authorList>
    </citation>
    <scope>NUCLEOTIDE SEQUENCE</scope>
    <source>
        <strain evidence="7">PS9179</strain>
        <tissue evidence="7">Whole animal</tissue>
    </source>
</reference>
<feature type="region of interest" description="Disordered" evidence="5">
    <location>
        <begin position="261"/>
        <end position="280"/>
    </location>
</feature>
<proteinExistence type="predicted"/>
<keyword evidence="8" id="KW-1185">Reference proteome</keyword>
<dbReference type="GO" id="GO:0051239">
    <property type="term" value="P:regulation of multicellular organismal process"/>
    <property type="evidence" value="ECO:0007669"/>
    <property type="project" value="UniProtKB-ARBA"/>
</dbReference>
<dbReference type="GO" id="GO:0070411">
    <property type="term" value="F:I-SMAD binding"/>
    <property type="evidence" value="ECO:0007669"/>
    <property type="project" value="TreeGrafter"/>
</dbReference>
<evidence type="ECO:0000259" key="6">
    <source>
        <dbReference type="PROSITE" id="PS51075"/>
    </source>
</evidence>
<dbReference type="Pfam" id="PF03165">
    <property type="entry name" value="MH1"/>
    <property type="match status" value="1"/>
</dbReference>
<accession>A0AA39HG99</accession>